<evidence type="ECO:0000256" key="1">
    <source>
        <dbReference type="SAM" id="MobiDB-lite"/>
    </source>
</evidence>
<dbReference type="AlphaFoldDB" id="A0A4V3XFI7"/>
<keyword evidence="2" id="KW-1133">Transmembrane helix</keyword>
<gene>
    <name evidence="3" type="ORF">EW146_g3262</name>
</gene>
<feature type="region of interest" description="Disordered" evidence="1">
    <location>
        <begin position="367"/>
        <end position="459"/>
    </location>
</feature>
<keyword evidence="2" id="KW-0472">Membrane</keyword>
<evidence type="ECO:0000313" key="4">
    <source>
        <dbReference type="Proteomes" id="UP000310158"/>
    </source>
</evidence>
<dbReference type="EMBL" id="SGPL01000105">
    <property type="protein sequence ID" value="THH17593.1"/>
    <property type="molecule type" value="Genomic_DNA"/>
</dbReference>
<keyword evidence="4" id="KW-1185">Reference proteome</keyword>
<keyword evidence="2" id="KW-0812">Transmembrane</keyword>
<dbReference type="OrthoDB" id="3062801at2759"/>
<feature type="compositionally biased region" description="Basic residues" evidence="1">
    <location>
        <begin position="396"/>
        <end position="408"/>
    </location>
</feature>
<name>A0A4V3XFI7_9AGAM</name>
<feature type="transmembrane region" description="Helical" evidence="2">
    <location>
        <begin position="281"/>
        <end position="312"/>
    </location>
</feature>
<reference evidence="3 4" key="1">
    <citation type="submission" date="2019-02" db="EMBL/GenBank/DDBJ databases">
        <title>Genome sequencing of the rare red list fungi Bondarzewia mesenterica.</title>
        <authorList>
            <person name="Buettner E."/>
            <person name="Kellner H."/>
        </authorList>
    </citation>
    <scope>NUCLEOTIDE SEQUENCE [LARGE SCALE GENOMIC DNA]</scope>
    <source>
        <strain evidence="3 4">DSM 108281</strain>
    </source>
</reference>
<dbReference type="Proteomes" id="UP000310158">
    <property type="component" value="Unassembled WGS sequence"/>
</dbReference>
<protein>
    <submittedName>
        <fullName evidence="3">Uncharacterized protein</fullName>
    </submittedName>
</protein>
<feature type="transmembrane region" description="Helical" evidence="2">
    <location>
        <begin position="340"/>
        <end position="360"/>
    </location>
</feature>
<sequence>MIRHRIRAPTRERRRPYVLSSTDGPRYTACTRARSPSCPIDPFRMRSPSAALFSCFRPTQGSHDVEHGEEDSVSGIECEDALTVCGFAPGSKTLGAAHDFLTDTLPRQAYLHILMRLPSVYFSRVARIFEDAEVSRPDIERMIDACMLPEEGEQLGTTGTTTPRTAEMHARNERLPFPEEWNPPMVSPALVRFKQSWETFVDSLLREWKTLNVVSALLLSAIMTIFQIPSALNDPLTRTAALLSLVCALMSLSYGASRWAEVSSLFIPSALGEAQSTRTSILWNVWVMLAAPAVWLAWSMITFIISILAFVWRTGATNDPTDSDPNARELTSTQALGPRIAITGVLAIGLVYFAMIVRTFRRYGKRMGPRRGRKTGREGGVRGREERGEGEEGTRGRRRREGRARRARSGLGLGLSGMGSGGKKNGDGRDEGEAVVEKVDIVDDGEKGLRSGSVSPMGL</sequence>
<feature type="compositionally biased region" description="Gly residues" evidence="1">
    <location>
        <begin position="411"/>
        <end position="423"/>
    </location>
</feature>
<organism evidence="3 4">
    <name type="scientific">Bondarzewia mesenterica</name>
    <dbReference type="NCBI Taxonomy" id="1095465"/>
    <lineage>
        <taxon>Eukaryota</taxon>
        <taxon>Fungi</taxon>
        <taxon>Dikarya</taxon>
        <taxon>Basidiomycota</taxon>
        <taxon>Agaricomycotina</taxon>
        <taxon>Agaricomycetes</taxon>
        <taxon>Russulales</taxon>
        <taxon>Bondarzewiaceae</taxon>
        <taxon>Bondarzewia</taxon>
    </lineage>
</organism>
<comment type="caution">
    <text evidence="3">The sequence shown here is derived from an EMBL/GenBank/DDBJ whole genome shotgun (WGS) entry which is preliminary data.</text>
</comment>
<feature type="compositionally biased region" description="Basic and acidic residues" evidence="1">
    <location>
        <begin position="424"/>
        <end position="449"/>
    </location>
</feature>
<feature type="transmembrane region" description="Helical" evidence="2">
    <location>
        <begin position="210"/>
        <end position="228"/>
    </location>
</feature>
<accession>A0A4V3XFI7</accession>
<feature type="compositionally biased region" description="Basic and acidic residues" evidence="1">
    <location>
        <begin position="375"/>
        <end position="395"/>
    </location>
</feature>
<proteinExistence type="predicted"/>
<feature type="transmembrane region" description="Helical" evidence="2">
    <location>
        <begin position="240"/>
        <end position="260"/>
    </location>
</feature>
<evidence type="ECO:0000313" key="3">
    <source>
        <dbReference type="EMBL" id="THH17593.1"/>
    </source>
</evidence>
<evidence type="ECO:0000256" key="2">
    <source>
        <dbReference type="SAM" id="Phobius"/>
    </source>
</evidence>